<dbReference type="InterPro" id="IPR014825">
    <property type="entry name" value="DNA_alkylation"/>
</dbReference>
<dbReference type="PANTHER" id="PTHR34070">
    <property type="entry name" value="ARMADILLO-TYPE FOLD"/>
    <property type="match status" value="1"/>
</dbReference>
<accession>A0AAW6UA45</accession>
<dbReference type="PANTHER" id="PTHR34070:SF1">
    <property type="entry name" value="DNA ALKYLATION REPAIR PROTEIN"/>
    <property type="match status" value="1"/>
</dbReference>
<dbReference type="SUPFAM" id="SSF48371">
    <property type="entry name" value="ARM repeat"/>
    <property type="match status" value="1"/>
</dbReference>
<name>A0AAW6UA45_9MOLU</name>
<comment type="caution">
    <text evidence="1">The sequence shown here is derived from an EMBL/GenBank/DDBJ whole genome shotgun (WGS) entry which is preliminary data.</text>
</comment>
<sequence length="203" mass="24575">MSPKTTPKVRAVSKKHYPHVKDLPLDKFFELCEAFLEERRWDLSLIAYDFAYRKRKHYRLDTYDVFESWLYKYVNDWGDCDDFTTHAFGYLIHDFPELSQRIISWTKHEKFAVRRAAATVLIIPIKKQNESIISPFVISDLLMHDHHYLVLKGYGWMLKIYLSTHFDDVIEYLKRHEIAMPRISFRYAIEKLNQEEKKKYFNL</sequence>
<reference evidence="1" key="1">
    <citation type="submission" date="2023-05" db="EMBL/GenBank/DDBJ databases">
        <title>Mariniplasma microaerophilum sp. nov., a novel anaerobic mollicute isolated from terrestrial mud volcano, Taman Peninsula, Russia.</title>
        <authorList>
            <person name="Khomyakova M.A."/>
            <person name="Merkel A.Y."/>
            <person name="Slobodkin A.I."/>
        </authorList>
    </citation>
    <scope>NUCLEOTIDE SEQUENCE</scope>
    <source>
        <strain evidence="1">M4Ah</strain>
    </source>
</reference>
<keyword evidence="2" id="KW-1185">Reference proteome</keyword>
<evidence type="ECO:0000313" key="2">
    <source>
        <dbReference type="Proteomes" id="UP001431532"/>
    </source>
</evidence>
<proteinExistence type="predicted"/>
<dbReference type="Gene3D" id="1.25.10.90">
    <property type="match status" value="1"/>
</dbReference>
<dbReference type="AlphaFoldDB" id="A0AAW6UA45"/>
<organism evidence="1 2">
    <name type="scientific">Peloplasma aerotolerans</name>
    <dbReference type="NCBI Taxonomy" id="3044389"/>
    <lineage>
        <taxon>Bacteria</taxon>
        <taxon>Bacillati</taxon>
        <taxon>Mycoplasmatota</taxon>
        <taxon>Mollicutes</taxon>
        <taxon>Acholeplasmatales</taxon>
        <taxon>Acholeplasmataceae</taxon>
        <taxon>Peloplasma</taxon>
    </lineage>
</organism>
<protein>
    <submittedName>
        <fullName evidence="1">DNA alkylation repair protein</fullName>
    </submittedName>
</protein>
<dbReference type="Proteomes" id="UP001431532">
    <property type="component" value="Unassembled WGS sequence"/>
</dbReference>
<dbReference type="InterPro" id="IPR016024">
    <property type="entry name" value="ARM-type_fold"/>
</dbReference>
<evidence type="ECO:0000313" key="1">
    <source>
        <dbReference type="EMBL" id="MDI6452514.1"/>
    </source>
</evidence>
<dbReference type="Pfam" id="PF08713">
    <property type="entry name" value="DNA_alkylation"/>
    <property type="match status" value="1"/>
</dbReference>
<dbReference type="EMBL" id="JASCXW010000005">
    <property type="protein sequence ID" value="MDI6452514.1"/>
    <property type="molecule type" value="Genomic_DNA"/>
</dbReference>
<gene>
    <name evidence="1" type="ORF">QJ521_02950</name>
</gene>
<dbReference type="RefSeq" id="WP_282838944.1">
    <property type="nucleotide sequence ID" value="NZ_JASCXW010000005.1"/>
</dbReference>
<dbReference type="CDD" id="cd06561">
    <property type="entry name" value="AlkD_like"/>
    <property type="match status" value="1"/>
</dbReference>